<reference evidence="9" key="1">
    <citation type="submission" date="2020-05" db="EMBL/GenBank/DDBJ databases">
        <authorList>
            <person name="Chiriac C."/>
            <person name="Salcher M."/>
            <person name="Ghai R."/>
            <person name="Kavagutti S V."/>
        </authorList>
    </citation>
    <scope>NUCLEOTIDE SEQUENCE</scope>
</reference>
<evidence type="ECO:0000256" key="4">
    <source>
        <dbReference type="ARBA" id="ARBA00022777"/>
    </source>
</evidence>
<keyword evidence="4" id="KW-0418">Kinase</keyword>
<dbReference type="CDD" id="cd14014">
    <property type="entry name" value="STKc_PknB_like"/>
    <property type="match status" value="1"/>
</dbReference>
<protein>
    <submittedName>
        <fullName evidence="9">Unannotated protein</fullName>
    </submittedName>
</protein>
<dbReference type="Gene3D" id="3.30.200.20">
    <property type="entry name" value="Phosphorylase Kinase, domain 1"/>
    <property type="match status" value="1"/>
</dbReference>
<organism evidence="9">
    <name type="scientific">freshwater metagenome</name>
    <dbReference type="NCBI Taxonomy" id="449393"/>
    <lineage>
        <taxon>unclassified sequences</taxon>
        <taxon>metagenomes</taxon>
        <taxon>ecological metagenomes</taxon>
    </lineage>
</organism>
<dbReference type="SMART" id="SM00220">
    <property type="entry name" value="S_TKc"/>
    <property type="match status" value="1"/>
</dbReference>
<dbReference type="PANTHER" id="PTHR43289:SF6">
    <property type="entry name" value="SERINE_THREONINE-PROTEIN KINASE NEKL-3"/>
    <property type="match status" value="1"/>
</dbReference>
<name>A0A6J6J2H1_9ZZZZ</name>
<evidence type="ECO:0000256" key="5">
    <source>
        <dbReference type="ARBA" id="ARBA00022840"/>
    </source>
</evidence>
<keyword evidence="7" id="KW-0472">Membrane</keyword>
<feature type="region of interest" description="Disordered" evidence="6">
    <location>
        <begin position="441"/>
        <end position="477"/>
    </location>
</feature>
<sequence>MKPEAGQIYGKRYRLVDRIAIGGMGEVWRAQDEVILRDVAIKILKPEFMGDPGFLERFRVEARHAARVDHEGIADVYDYGEGSGSAYLVMELVSGDSLARIIEKRIRLSGVEVLSIIEQTAKALHAAHEDGLVHRDVKPGNLLITPNGKVKITDFGIARVADQVALTATGQVMGTVQYLAPEQATGKPATPSTDIYSLGIVAYEALTGRRPFTGESQMVIAMAQINDKPPAMGDEVDKRVQDLVMACLAKKPNQRPGSAMDLSNRARSLRLQLEGVSPTEVFNQDQAAGSITNENEDDPKTQPSDQPPIIWPWLVLIGLLFAAAVGVMIAIVLSLMTEQSNESPIPTFKPSVAATPTEISEPVATVVVLLTDIIGTNVADASIFLKERGLVVDAVPGEPLDPADPRILSVYKADGLGQIPVGSTVKIYYYIQQATVPGPTVTAPAPDPTESSTSFPIPVPSFSVTPIPTSSPSGSSN</sequence>
<dbReference type="InterPro" id="IPR008271">
    <property type="entry name" value="Ser/Thr_kinase_AS"/>
</dbReference>
<accession>A0A6J6J2H1</accession>
<evidence type="ECO:0000256" key="3">
    <source>
        <dbReference type="ARBA" id="ARBA00022741"/>
    </source>
</evidence>
<dbReference type="EMBL" id="CAEZVM010000016">
    <property type="protein sequence ID" value="CAB4630845.1"/>
    <property type="molecule type" value="Genomic_DNA"/>
</dbReference>
<dbReference type="Pfam" id="PF00069">
    <property type="entry name" value="Pkinase"/>
    <property type="match status" value="1"/>
</dbReference>
<feature type="domain" description="Protein kinase" evidence="8">
    <location>
        <begin position="13"/>
        <end position="271"/>
    </location>
</feature>
<dbReference type="GO" id="GO:0004674">
    <property type="term" value="F:protein serine/threonine kinase activity"/>
    <property type="evidence" value="ECO:0007669"/>
    <property type="project" value="UniProtKB-KW"/>
</dbReference>
<gene>
    <name evidence="9" type="ORF">UFOPK2032_00586</name>
</gene>
<keyword evidence="3" id="KW-0547">Nucleotide-binding</keyword>
<evidence type="ECO:0000313" key="9">
    <source>
        <dbReference type="EMBL" id="CAB4630845.1"/>
    </source>
</evidence>
<feature type="transmembrane region" description="Helical" evidence="7">
    <location>
        <begin position="310"/>
        <end position="333"/>
    </location>
</feature>
<dbReference type="AlphaFoldDB" id="A0A6J6J2H1"/>
<proteinExistence type="predicted"/>
<keyword evidence="2" id="KW-0808">Transferase</keyword>
<dbReference type="InterPro" id="IPR011009">
    <property type="entry name" value="Kinase-like_dom_sf"/>
</dbReference>
<keyword evidence="5" id="KW-0067">ATP-binding</keyword>
<evidence type="ECO:0000256" key="2">
    <source>
        <dbReference type="ARBA" id="ARBA00022679"/>
    </source>
</evidence>
<dbReference type="InterPro" id="IPR000719">
    <property type="entry name" value="Prot_kinase_dom"/>
</dbReference>
<keyword evidence="7" id="KW-1133">Transmembrane helix</keyword>
<evidence type="ECO:0000256" key="6">
    <source>
        <dbReference type="SAM" id="MobiDB-lite"/>
    </source>
</evidence>
<keyword evidence="1" id="KW-0723">Serine/threonine-protein kinase</keyword>
<dbReference type="PROSITE" id="PS00108">
    <property type="entry name" value="PROTEIN_KINASE_ST"/>
    <property type="match status" value="1"/>
</dbReference>
<dbReference type="PANTHER" id="PTHR43289">
    <property type="entry name" value="MITOGEN-ACTIVATED PROTEIN KINASE KINASE KINASE 20-RELATED"/>
    <property type="match status" value="1"/>
</dbReference>
<dbReference type="PROSITE" id="PS50011">
    <property type="entry name" value="PROTEIN_KINASE_DOM"/>
    <property type="match status" value="1"/>
</dbReference>
<dbReference type="Gene3D" id="1.10.510.10">
    <property type="entry name" value="Transferase(Phosphotransferase) domain 1"/>
    <property type="match status" value="1"/>
</dbReference>
<dbReference type="SUPFAM" id="SSF56112">
    <property type="entry name" value="Protein kinase-like (PK-like)"/>
    <property type="match status" value="1"/>
</dbReference>
<keyword evidence="7" id="KW-0812">Transmembrane</keyword>
<dbReference type="GO" id="GO:0005524">
    <property type="term" value="F:ATP binding"/>
    <property type="evidence" value="ECO:0007669"/>
    <property type="project" value="UniProtKB-KW"/>
</dbReference>
<dbReference type="FunFam" id="1.10.510.10:FF:000021">
    <property type="entry name" value="Serine/threonine protein kinase"/>
    <property type="match status" value="1"/>
</dbReference>
<evidence type="ECO:0000256" key="1">
    <source>
        <dbReference type="ARBA" id="ARBA00022527"/>
    </source>
</evidence>
<evidence type="ECO:0000256" key="7">
    <source>
        <dbReference type="SAM" id="Phobius"/>
    </source>
</evidence>
<evidence type="ECO:0000259" key="8">
    <source>
        <dbReference type="PROSITE" id="PS50011"/>
    </source>
</evidence>